<dbReference type="PROSITE" id="PS51767">
    <property type="entry name" value="PEPTIDASE_A1"/>
    <property type="match status" value="1"/>
</dbReference>
<dbReference type="InterPro" id="IPR001969">
    <property type="entry name" value="Aspartic_peptidase_AS"/>
</dbReference>
<dbReference type="Gene3D" id="2.40.70.10">
    <property type="entry name" value="Acid Proteases"/>
    <property type="match status" value="2"/>
</dbReference>
<evidence type="ECO:0000313" key="11">
    <source>
        <dbReference type="Proteomes" id="UP000037035"/>
    </source>
</evidence>
<dbReference type="OrthoDB" id="771136at2759"/>
<evidence type="ECO:0000256" key="5">
    <source>
        <dbReference type="PIRSR" id="PIRSR601461-1"/>
    </source>
</evidence>
<dbReference type="InterPro" id="IPR001461">
    <property type="entry name" value="Aspartic_peptidase_A1"/>
</dbReference>
<feature type="active site" evidence="5">
    <location>
        <position position="316"/>
    </location>
</feature>
<dbReference type="InterPro" id="IPR021109">
    <property type="entry name" value="Peptidase_aspartic_dom_sf"/>
</dbReference>
<evidence type="ECO:0000256" key="8">
    <source>
        <dbReference type="SAM" id="SignalP"/>
    </source>
</evidence>
<evidence type="ECO:0000259" key="9">
    <source>
        <dbReference type="PROSITE" id="PS51767"/>
    </source>
</evidence>
<dbReference type="PRINTS" id="PR00792">
    <property type="entry name" value="PEPSIN"/>
</dbReference>
<keyword evidence="4 6" id="KW-0378">Hydrolase</keyword>
<dbReference type="Proteomes" id="UP000037035">
    <property type="component" value="Unassembled WGS sequence"/>
</dbReference>
<dbReference type="SUPFAM" id="SSF50630">
    <property type="entry name" value="Acid proteases"/>
    <property type="match status" value="1"/>
</dbReference>
<dbReference type="CDD" id="cd05471">
    <property type="entry name" value="pepsin_like"/>
    <property type="match status" value="1"/>
</dbReference>
<dbReference type="EMBL" id="LAVV01009057">
    <property type="protein sequence ID" value="KNZ51326.1"/>
    <property type="molecule type" value="Genomic_DNA"/>
</dbReference>
<keyword evidence="11" id="KW-1185">Reference proteome</keyword>
<accession>A0A0L6US13</accession>
<feature type="chain" id="PRO_5005568059" description="Peptidase A1 domain-containing protein" evidence="8">
    <location>
        <begin position="22"/>
        <end position="510"/>
    </location>
</feature>
<comment type="caution">
    <text evidence="10">The sequence shown here is derived from an EMBL/GenBank/DDBJ whole genome shotgun (WGS) entry which is preliminary data.</text>
</comment>
<dbReference type="AlphaFoldDB" id="A0A0L6US13"/>
<reference evidence="10 11" key="1">
    <citation type="submission" date="2015-08" db="EMBL/GenBank/DDBJ databases">
        <title>Next Generation Sequencing and Analysis of the Genome of Puccinia sorghi L Schw, the Causal Agent of Maize Common Rust.</title>
        <authorList>
            <person name="Rochi L."/>
            <person name="Burguener G."/>
            <person name="Darino M."/>
            <person name="Turjanski A."/>
            <person name="Kreff E."/>
            <person name="Dieguez M.J."/>
            <person name="Sacco F."/>
        </authorList>
    </citation>
    <scope>NUCLEOTIDE SEQUENCE [LARGE SCALE GENOMIC DNA]</scope>
    <source>
        <strain evidence="10 11">RO10H11247</strain>
    </source>
</reference>
<keyword evidence="7" id="KW-1133">Transmembrane helix</keyword>
<comment type="similarity">
    <text evidence="1 6">Belongs to the peptidase A1 family.</text>
</comment>
<dbReference type="PANTHER" id="PTHR47966">
    <property type="entry name" value="BETA-SITE APP-CLEAVING ENZYME, ISOFORM A-RELATED"/>
    <property type="match status" value="1"/>
</dbReference>
<keyword evidence="7" id="KW-0472">Membrane</keyword>
<gene>
    <name evidence="10" type="ORF">VP01_39g5</name>
</gene>
<evidence type="ECO:0000256" key="6">
    <source>
        <dbReference type="RuleBase" id="RU000454"/>
    </source>
</evidence>
<dbReference type="GO" id="GO:0006508">
    <property type="term" value="P:proteolysis"/>
    <property type="evidence" value="ECO:0007669"/>
    <property type="project" value="UniProtKB-KW"/>
</dbReference>
<feature type="domain" description="Peptidase A1" evidence="9">
    <location>
        <begin position="110"/>
        <end position="438"/>
    </location>
</feature>
<feature type="signal peptide" evidence="8">
    <location>
        <begin position="1"/>
        <end position="21"/>
    </location>
</feature>
<dbReference type="InterPro" id="IPR033121">
    <property type="entry name" value="PEPTIDASE_A1"/>
</dbReference>
<dbReference type="InterPro" id="IPR034164">
    <property type="entry name" value="Pepsin-like_dom"/>
</dbReference>
<evidence type="ECO:0000256" key="4">
    <source>
        <dbReference type="ARBA" id="ARBA00022801"/>
    </source>
</evidence>
<dbReference type="VEuPathDB" id="FungiDB:VP01_39g5"/>
<feature type="transmembrane region" description="Helical" evidence="7">
    <location>
        <begin position="483"/>
        <end position="505"/>
    </location>
</feature>
<keyword evidence="2 6" id="KW-0645">Protease</keyword>
<dbReference type="PANTHER" id="PTHR47966:SF6">
    <property type="entry name" value="PEPTIDASE A1 DOMAIN-CONTAINING PROTEIN"/>
    <property type="match status" value="1"/>
</dbReference>
<dbReference type="GO" id="GO:0004190">
    <property type="term" value="F:aspartic-type endopeptidase activity"/>
    <property type="evidence" value="ECO:0007669"/>
    <property type="project" value="UniProtKB-KW"/>
</dbReference>
<evidence type="ECO:0000313" key="10">
    <source>
        <dbReference type="EMBL" id="KNZ51326.1"/>
    </source>
</evidence>
<evidence type="ECO:0000256" key="1">
    <source>
        <dbReference type="ARBA" id="ARBA00007447"/>
    </source>
</evidence>
<protein>
    <recommendedName>
        <fullName evidence="9">Peptidase A1 domain-containing protein</fullName>
    </recommendedName>
</protein>
<evidence type="ECO:0000256" key="3">
    <source>
        <dbReference type="ARBA" id="ARBA00022750"/>
    </source>
</evidence>
<name>A0A0L6US13_9BASI</name>
<organism evidence="10 11">
    <name type="scientific">Puccinia sorghi</name>
    <dbReference type="NCBI Taxonomy" id="27349"/>
    <lineage>
        <taxon>Eukaryota</taxon>
        <taxon>Fungi</taxon>
        <taxon>Dikarya</taxon>
        <taxon>Basidiomycota</taxon>
        <taxon>Pucciniomycotina</taxon>
        <taxon>Pucciniomycetes</taxon>
        <taxon>Pucciniales</taxon>
        <taxon>Pucciniaceae</taxon>
        <taxon>Puccinia</taxon>
    </lineage>
</organism>
<feature type="active site" evidence="5">
    <location>
        <position position="128"/>
    </location>
</feature>
<keyword evidence="3 6" id="KW-0064">Aspartyl protease</keyword>
<keyword evidence="8" id="KW-0732">Signal</keyword>
<sequence length="510" mass="55724">MNTLASFRVCLVLVLSWEVLSRETPSTVSTLAIPLYRRHGVQKARKTDPKALQVFALRNTRAFQAKYRHSNPRVCPNCCSEEVIKTWRRSVPEELKSIVALQNEWSDTDYYSQVEIGTPPQSFNVVLDTGSADLWVAGTAVLGRREDGEGSKASFYSSSFSSTFRNSSENFHITYGSGTASGIVGIDHVRQGSYSSLEQKFAIVHNISSHLLADQISGIMGMAFQQISTMRSSPFWESANISTFSFGMTRFCDVPFPREVEPGGVVMLGATDRSLYTGEISYTNVLNEGYWEIKMDAVSVNGKTLDGSQGNSAAIDTGTSLIGGPAELVKTLFDKVTGARPGSGAYQGYYTYPCDSSFSLSLFFEGEAYNIDPVDINLGSIDENHRECLAGIFSIDHGRKNSKGRPKNGLPDWILGAVFLKNVYTVFQRGPPAAVGFGKPSSDYQVLLGGLGVSDHQGSPGEVTNRANQMPPTSGTSTVQYSVLFKIFFLLSLLHILFFLNSLVLGCSLF</sequence>
<dbReference type="Pfam" id="PF00026">
    <property type="entry name" value="Asp"/>
    <property type="match status" value="1"/>
</dbReference>
<keyword evidence="7" id="KW-0812">Transmembrane</keyword>
<dbReference type="FunFam" id="2.40.70.10:FF:000115">
    <property type="entry name" value="Lysosomal aspartic protease"/>
    <property type="match status" value="1"/>
</dbReference>
<proteinExistence type="inferred from homology"/>
<dbReference type="STRING" id="27349.A0A0L6US13"/>
<evidence type="ECO:0000256" key="7">
    <source>
        <dbReference type="SAM" id="Phobius"/>
    </source>
</evidence>
<dbReference type="PROSITE" id="PS00141">
    <property type="entry name" value="ASP_PROTEASE"/>
    <property type="match status" value="1"/>
</dbReference>
<evidence type="ECO:0000256" key="2">
    <source>
        <dbReference type="ARBA" id="ARBA00022670"/>
    </source>
</evidence>